<evidence type="ECO:0000313" key="1">
    <source>
        <dbReference type="EMBL" id="PDQ34248.1"/>
    </source>
</evidence>
<gene>
    <name evidence="1" type="ORF">B5766_12465</name>
</gene>
<reference evidence="2" key="1">
    <citation type="submission" date="2017-03" db="EMBL/GenBank/DDBJ databases">
        <authorList>
            <person name="Lund M.B."/>
        </authorList>
    </citation>
    <scope>NUCLEOTIDE SEQUENCE [LARGE SCALE GENOMIC DNA]</scope>
</reference>
<name>A0A2A6FNK3_9MICO</name>
<accession>A0A2A6FNK3</accession>
<organism evidence="1 2">
    <name type="scientific">Candidatus Lumbricidiphila eiseniae</name>
    <dbReference type="NCBI Taxonomy" id="1969409"/>
    <lineage>
        <taxon>Bacteria</taxon>
        <taxon>Bacillati</taxon>
        <taxon>Actinomycetota</taxon>
        <taxon>Actinomycetes</taxon>
        <taxon>Micrococcales</taxon>
        <taxon>Microbacteriaceae</taxon>
        <taxon>Candidatus Lumbricidiphila</taxon>
    </lineage>
</organism>
<comment type="caution">
    <text evidence="1">The sequence shown here is derived from an EMBL/GenBank/DDBJ whole genome shotgun (WGS) entry which is preliminary data.</text>
</comment>
<dbReference type="Proteomes" id="UP000219994">
    <property type="component" value="Unassembled WGS sequence"/>
</dbReference>
<sequence length="65" mass="6904">MLQNVTRARPATPHLIAFTGEVTSFNVLVTSITVGWLRVMGGIFALNGAEGLINRGDSWGFASLA</sequence>
<evidence type="ECO:0000313" key="2">
    <source>
        <dbReference type="Proteomes" id="UP000219994"/>
    </source>
</evidence>
<dbReference type="EMBL" id="NAEP01000059">
    <property type="protein sequence ID" value="PDQ34248.1"/>
    <property type="molecule type" value="Genomic_DNA"/>
</dbReference>
<dbReference type="AlphaFoldDB" id="A0A2A6FNK3"/>
<proteinExistence type="predicted"/>
<protein>
    <submittedName>
        <fullName evidence="1">Uncharacterized protein</fullName>
    </submittedName>
</protein>